<feature type="binding site" description="axial binding residue" evidence="14">
    <location>
        <position position="43"/>
    </location>
    <ligand>
        <name>heme</name>
        <dbReference type="ChEBI" id="CHEBI:30413"/>
        <label>1</label>
    </ligand>
    <ligandPart>
        <name>Fe</name>
        <dbReference type="ChEBI" id="CHEBI:18248"/>
    </ligandPart>
</feature>
<keyword evidence="10 12" id="KW-0408">Iron</keyword>
<feature type="domain" description="NapC/NirT cytochrome c N-terminal" evidence="15">
    <location>
        <begin position="9"/>
        <end position="166"/>
    </location>
</feature>
<evidence type="ECO:0000313" key="17">
    <source>
        <dbReference type="Proteomes" id="UP000076964"/>
    </source>
</evidence>
<dbReference type="STRING" id="1795632.TH606_03685"/>
<feature type="binding site" description="covalent" evidence="13">
    <location>
        <position position="127"/>
    </location>
    <ligand>
        <name>heme</name>
        <dbReference type="ChEBI" id="CHEBI:30413"/>
        <label>3</label>
    </ligand>
</feature>
<accession>A0A177E8C7</accession>
<comment type="PTM">
    <text evidence="12">Binds 4 heme groups per subunit.</text>
</comment>
<dbReference type="PIRSF" id="PIRSF000013">
    <property type="entry name" value="4_hem_cytochrm_NapC"/>
    <property type="match status" value="1"/>
</dbReference>
<dbReference type="InterPro" id="IPR024717">
    <property type="entry name" value="NapC/NirT/NrfH"/>
</dbReference>
<gene>
    <name evidence="16" type="ORF">TH606_03685</name>
</gene>
<evidence type="ECO:0000259" key="15">
    <source>
        <dbReference type="Pfam" id="PF03264"/>
    </source>
</evidence>
<keyword evidence="8 12" id="KW-0249">Electron transport</keyword>
<name>A0A177E8C7_9BACT</name>
<proteinExistence type="inferred from homology"/>
<feature type="binding site" description="axial binding residue" evidence="14">
    <location>
        <position position="71"/>
    </location>
    <ligand>
        <name>heme</name>
        <dbReference type="ChEBI" id="CHEBI:30413"/>
        <label>2</label>
    </ligand>
    <ligandPart>
        <name>Fe</name>
        <dbReference type="ChEBI" id="CHEBI:18248"/>
    </ligandPart>
</feature>
<dbReference type="GO" id="GO:0009061">
    <property type="term" value="P:anaerobic respiration"/>
    <property type="evidence" value="ECO:0007669"/>
    <property type="project" value="TreeGrafter"/>
</dbReference>
<keyword evidence="4" id="KW-1003">Cell membrane</keyword>
<evidence type="ECO:0000256" key="1">
    <source>
        <dbReference type="ARBA" id="ARBA00004162"/>
    </source>
</evidence>
<dbReference type="OrthoDB" id="9791652at2"/>
<evidence type="ECO:0000256" key="8">
    <source>
        <dbReference type="ARBA" id="ARBA00022982"/>
    </source>
</evidence>
<keyword evidence="7 12" id="KW-0479">Metal-binding</keyword>
<keyword evidence="9" id="KW-1133">Transmembrane helix</keyword>
<evidence type="ECO:0000256" key="13">
    <source>
        <dbReference type="PIRSR" id="PIRSR000013-1"/>
    </source>
</evidence>
<dbReference type="InterPro" id="IPR038266">
    <property type="entry name" value="NapC/NirT_cytc_sf"/>
</dbReference>
<dbReference type="GO" id="GO:0020037">
    <property type="term" value="F:heme binding"/>
    <property type="evidence" value="ECO:0007669"/>
    <property type="project" value="InterPro"/>
</dbReference>
<dbReference type="RefSeq" id="WP_068541372.1">
    <property type="nucleotide sequence ID" value="NZ_LSFI01000014.1"/>
</dbReference>
<dbReference type="GO" id="GO:0046872">
    <property type="term" value="F:metal ion binding"/>
    <property type="evidence" value="ECO:0007669"/>
    <property type="project" value="UniProtKB-KW"/>
</dbReference>
<evidence type="ECO:0000256" key="3">
    <source>
        <dbReference type="ARBA" id="ARBA00022448"/>
    </source>
</evidence>
<evidence type="ECO:0000256" key="7">
    <source>
        <dbReference type="ARBA" id="ARBA00022723"/>
    </source>
</evidence>
<comment type="similarity">
    <text evidence="2">Belongs to the NapC/NirT/NrfH family.</text>
</comment>
<dbReference type="Gene3D" id="1.10.3820.10">
    <property type="entry name" value="Di-heme elbow motif domain"/>
    <property type="match status" value="1"/>
</dbReference>
<organism evidence="16 17">
    <name type="scientific">Thermodesulfatator autotrophicus</name>
    <dbReference type="NCBI Taxonomy" id="1795632"/>
    <lineage>
        <taxon>Bacteria</taxon>
        <taxon>Pseudomonadati</taxon>
        <taxon>Thermodesulfobacteriota</taxon>
        <taxon>Thermodesulfobacteria</taxon>
        <taxon>Thermodesulfobacteriales</taxon>
        <taxon>Thermodesulfatatoraceae</taxon>
        <taxon>Thermodesulfatator</taxon>
    </lineage>
</organism>
<evidence type="ECO:0000256" key="12">
    <source>
        <dbReference type="PIRNR" id="PIRNR000013"/>
    </source>
</evidence>
<feature type="binding site" description="axial binding residue" evidence="14">
    <location>
        <position position="165"/>
    </location>
    <ligand>
        <name>heme</name>
        <dbReference type="ChEBI" id="CHEBI:30413"/>
        <label>2</label>
    </ligand>
    <ligandPart>
        <name>Fe</name>
        <dbReference type="ChEBI" id="CHEBI:18248"/>
    </ligandPart>
</feature>
<dbReference type="InterPro" id="IPR005126">
    <property type="entry name" value="NapC/NirT_cyt_c_N"/>
</dbReference>
<feature type="binding site" description="covalent" evidence="13">
    <location>
        <position position="70"/>
    </location>
    <ligand>
        <name>heme</name>
        <dbReference type="ChEBI" id="CHEBI:30413"/>
        <label>2</label>
    </ligand>
</feature>
<dbReference type="SUPFAM" id="SSF48695">
    <property type="entry name" value="Multiheme cytochromes"/>
    <property type="match status" value="1"/>
</dbReference>
<dbReference type="GO" id="GO:0019333">
    <property type="term" value="P:denitrification pathway"/>
    <property type="evidence" value="ECO:0007669"/>
    <property type="project" value="InterPro"/>
</dbReference>
<evidence type="ECO:0000256" key="2">
    <source>
        <dbReference type="ARBA" id="ARBA00007395"/>
    </source>
</evidence>
<feature type="binding site" evidence="13">
    <location>
        <position position="67"/>
    </location>
    <ligand>
        <name>a menaquinol</name>
        <dbReference type="ChEBI" id="CHEBI:18151"/>
    </ligand>
</feature>
<feature type="binding site" description="axial binding residue" evidence="14">
    <location>
        <position position="128"/>
    </location>
    <ligand>
        <name>heme</name>
        <dbReference type="ChEBI" id="CHEBI:30413"/>
        <label>3</label>
    </ligand>
    <ligandPart>
        <name>Fe</name>
        <dbReference type="ChEBI" id="CHEBI:18248"/>
    </ligandPart>
</feature>
<keyword evidence="5 12" id="KW-0349">Heme</keyword>
<evidence type="ECO:0000256" key="10">
    <source>
        <dbReference type="ARBA" id="ARBA00023004"/>
    </source>
</evidence>
<feature type="binding site" description="covalent" evidence="13">
    <location>
        <position position="37"/>
    </location>
    <ligand>
        <name>heme</name>
        <dbReference type="ChEBI" id="CHEBI:30413"/>
        <label>1</label>
    </ligand>
</feature>
<feature type="binding site" description="axial binding residue" evidence="14">
    <location>
        <position position="160"/>
    </location>
    <ligand>
        <name>heme</name>
        <dbReference type="ChEBI" id="CHEBI:30413"/>
        <label>4</label>
    </ligand>
    <ligandPart>
        <name>Fe</name>
        <dbReference type="ChEBI" id="CHEBI:18248"/>
    </ligandPart>
</feature>
<evidence type="ECO:0000313" key="16">
    <source>
        <dbReference type="EMBL" id="OAG28038.1"/>
    </source>
</evidence>
<protein>
    <recommendedName>
        <fullName evidence="12">Cytochrome c-type protein</fullName>
    </recommendedName>
</protein>
<feature type="binding site" description="covalent" evidence="13">
    <location>
        <position position="156"/>
    </location>
    <ligand>
        <name>heme</name>
        <dbReference type="ChEBI" id="CHEBI:30413"/>
        <label>4</label>
    </ligand>
</feature>
<evidence type="ECO:0000256" key="9">
    <source>
        <dbReference type="ARBA" id="ARBA00022989"/>
    </source>
</evidence>
<evidence type="ECO:0000256" key="11">
    <source>
        <dbReference type="ARBA" id="ARBA00023136"/>
    </source>
</evidence>
<dbReference type="Pfam" id="PF03264">
    <property type="entry name" value="Cytochrom_NNT"/>
    <property type="match status" value="1"/>
</dbReference>
<sequence>MNKGGLILGIVIGLVVAGLGSLVTASKMVESNKVEFCASCHPMKTFHETWKLSVHGPNQKGAMKAKCADCHLPHDGFMNYLVTKVKAGLNDYIANMQGKGSTPQYWLDRWAKQGADKHVYESSCRKCHKELVAPGIPVKAFIAHRQYELGMTKENCITCHRQVGHGNLMVVMQEKAAAKKLAKNEK</sequence>
<comment type="subcellular location">
    <subcellularLocation>
        <location evidence="1">Cell membrane</location>
        <topology evidence="1">Single-pass membrane protein</topology>
    </subcellularLocation>
</comment>
<reference evidence="16 17" key="1">
    <citation type="submission" date="2016-02" db="EMBL/GenBank/DDBJ databases">
        <title>Draft genome sequence of Thermodesulfatator sp. S606.</title>
        <authorList>
            <person name="Lai Q."/>
            <person name="Cao J."/>
            <person name="Dupont S."/>
            <person name="Shao Z."/>
            <person name="Jebbar M."/>
            <person name="Alain K."/>
        </authorList>
    </citation>
    <scope>NUCLEOTIDE SEQUENCE [LARGE SCALE GENOMIC DNA]</scope>
    <source>
        <strain evidence="16 17">S606</strain>
    </source>
</reference>
<dbReference type="AlphaFoldDB" id="A0A177E8C7"/>
<dbReference type="EMBL" id="LSFI01000014">
    <property type="protein sequence ID" value="OAG28038.1"/>
    <property type="molecule type" value="Genomic_DNA"/>
</dbReference>
<keyword evidence="17" id="KW-1185">Reference proteome</keyword>
<dbReference type="PANTHER" id="PTHR30333:SF3">
    <property type="entry name" value="CYTOCHROME C-TYPE PROTEIN TORY"/>
    <property type="match status" value="1"/>
</dbReference>
<keyword evidence="6" id="KW-0812">Transmembrane</keyword>
<evidence type="ECO:0000256" key="6">
    <source>
        <dbReference type="ARBA" id="ARBA00022692"/>
    </source>
</evidence>
<evidence type="ECO:0000256" key="5">
    <source>
        <dbReference type="ARBA" id="ARBA00022617"/>
    </source>
</evidence>
<dbReference type="InterPro" id="IPR036280">
    <property type="entry name" value="Multihaem_cyt_sf"/>
</dbReference>
<evidence type="ECO:0000256" key="4">
    <source>
        <dbReference type="ARBA" id="ARBA00022475"/>
    </source>
</evidence>
<dbReference type="Proteomes" id="UP000076964">
    <property type="component" value="Unassembled WGS sequence"/>
</dbReference>
<keyword evidence="3 12" id="KW-0813">Transport</keyword>
<feature type="binding site" description="covalent" evidence="13">
    <location>
        <position position="159"/>
    </location>
    <ligand>
        <name>heme</name>
        <dbReference type="ChEBI" id="CHEBI:30413"/>
        <label>4</label>
    </ligand>
</feature>
<dbReference type="GO" id="GO:0005886">
    <property type="term" value="C:plasma membrane"/>
    <property type="evidence" value="ECO:0007669"/>
    <property type="project" value="UniProtKB-SubCell"/>
</dbReference>
<keyword evidence="11" id="KW-0472">Membrane</keyword>
<feature type="binding site" description="covalent" evidence="13">
    <location>
        <position position="40"/>
    </location>
    <ligand>
        <name>heme</name>
        <dbReference type="ChEBI" id="CHEBI:30413"/>
        <label>1</label>
    </ligand>
</feature>
<comment type="cofactor">
    <cofactor evidence="13">
        <name>heme</name>
        <dbReference type="ChEBI" id="CHEBI:30413"/>
    </cofactor>
    <text evidence="13">Binds 4 heme groups per subunit.</text>
</comment>
<dbReference type="InterPro" id="IPR051174">
    <property type="entry name" value="Cytochrome_c-type_ET"/>
</dbReference>
<comment type="caution">
    <text evidence="16">The sequence shown here is derived from an EMBL/GenBank/DDBJ whole genome shotgun (WGS) entry which is preliminary data.</text>
</comment>
<dbReference type="PANTHER" id="PTHR30333">
    <property type="entry name" value="CYTOCHROME C-TYPE PROTEIN"/>
    <property type="match status" value="1"/>
</dbReference>
<evidence type="ECO:0000256" key="14">
    <source>
        <dbReference type="PIRSR" id="PIRSR000013-2"/>
    </source>
</evidence>
<feature type="binding site" description="covalent" evidence="13">
    <location>
        <position position="124"/>
    </location>
    <ligand>
        <name>heme</name>
        <dbReference type="ChEBI" id="CHEBI:30413"/>
        <label>3</label>
    </ligand>
</feature>
<dbReference type="GO" id="GO:0009055">
    <property type="term" value="F:electron transfer activity"/>
    <property type="evidence" value="ECO:0007669"/>
    <property type="project" value="TreeGrafter"/>
</dbReference>